<comment type="caution">
    <text evidence="1">The sequence shown here is derived from an EMBL/GenBank/DDBJ whole genome shotgun (WGS) entry which is preliminary data.</text>
</comment>
<evidence type="ECO:0000313" key="2">
    <source>
        <dbReference type="Proteomes" id="UP001234297"/>
    </source>
</evidence>
<gene>
    <name evidence="1" type="ORF">MRB53_017854</name>
</gene>
<name>A0ACC2M6B3_PERAE</name>
<evidence type="ECO:0000313" key="1">
    <source>
        <dbReference type="EMBL" id="KAJ8641160.1"/>
    </source>
</evidence>
<proteinExistence type="predicted"/>
<dbReference type="EMBL" id="CM056813">
    <property type="protein sequence ID" value="KAJ8641160.1"/>
    <property type="molecule type" value="Genomic_DNA"/>
</dbReference>
<dbReference type="Proteomes" id="UP001234297">
    <property type="component" value="Chromosome 5"/>
</dbReference>
<accession>A0ACC2M6B3</accession>
<sequence length="164" mass="18345">MVGTQRSQSAILDETRRRVAGFVENRRKIERVRHCIASPIIAVPSSSEKDALGSNMGTYGDHLRRRRFGLFRSDFRVNKCRQSILPIFASPEKEGPHLSFNAVPWPKGKQERCSLVLVLKKEVTASPIFAIPLSSKKNTLGSGLGACRVLLQNAEEEEGDWLEL</sequence>
<organism evidence="1 2">
    <name type="scientific">Persea americana</name>
    <name type="common">Avocado</name>
    <dbReference type="NCBI Taxonomy" id="3435"/>
    <lineage>
        <taxon>Eukaryota</taxon>
        <taxon>Viridiplantae</taxon>
        <taxon>Streptophyta</taxon>
        <taxon>Embryophyta</taxon>
        <taxon>Tracheophyta</taxon>
        <taxon>Spermatophyta</taxon>
        <taxon>Magnoliopsida</taxon>
        <taxon>Magnoliidae</taxon>
        <taxon>Laurales</taxon>
        <taxon>Lauraceae</taxon>
        <taxon>Persea</taxon>
    </lineage>
</organism>
<reference evidence="1 2" key="1">
    <citation type="journal article" date="2022" name="Hortic Res">
        <title>A haplotype resolved chromosomal level avocado genome allows analysis of novel avocado genes.</title>
        <authorList>
            <person name="Nath O."/>
            <person name="Fletcher S.J."/>
            <person name="Hayward A."/>
            <person name="Shaw L.M."/>
            <person name="Masouleh A.K."/>
            <person name="Furtado A."/>
            <person name="Henry R.J."/>
            <person name="Mitter N."/>
        </authorList>
    </citation>
    <scope>NUCLEOTIDE SEQUENCE [LARGE SCALE GENOMIC DNA]</scope>
    <source>
        <strain evidence="2">cv. Hass</strain>
    </source>
</reference>
<protein>
    <submittedName>
        <fullName evidence="1">Uncharacterized protein</fullName>
    </submittedName>
</protein>
<keyword evidence="2" id="KW-1185">Reference proteome</keyword>